<keyword evidence="5" id="KW-1185">Reference proteome</keyword>
<keyword evidence="3 4" id="KW-0012">Acyltransferase</keyword>
<reference evidence="4 5" key="1">
    <citation type="submission" date="2015-05" db="EMBL/GenBank/DDBJ databases">
        <authorList>
            <person name="Wang D.B."/>
            <person name="Wang M."/>
        </authorList>
    </citation>
    <scope>NUCLEOTIDE SEQUENCE [LARGE SCALE GENOMIC DNA]</scope>
    <source>
        <strain evidence="4 5">IMCC 12053</strain>
    </source>
</reference>
<dbReference type="InterPro" id="IPR001451">
    <property type="entry name" value="Hexapep"/>
</dbReference>
<dbReference type="PANTHER" id="PTHR23416">
    <property type="entry name" value="SIALIC ACID SYNTHASE-RELATED"/>
    <property type="match status" value="1"/>
</dbReference>
<dbReference type="Proteomes" id="UP000064920">
    <property type="component" value="Chromosome"/>
</dbReference>
<evidence type="ECO:0000256" key="3">
    <source>
        <dbReference type="ARBA" id="ARBA00023315"/>
    </source>
</evidence>
<dbReference type="EC" id="2.3.1.28" evidence="4"/>
<gene>
    <name evidence="4" type="ORF">IMCC12053_14</name>
</gene>
<name>A0A0N9ZL53_9RHOB</name>
<evidence type="ECO:0000313" key="4">
    <source>
        <dbReference type="EMBL" id="ALI53964.1"/>
    </source>
</evidence>
<dbReference type="SUPFAM" id="SSF51161">
    <property type="entry name" value="Trimeric LpxA-like enzymes"/>
    <property type="match status" value="1"/>
</dbReference>
<dbReference type="EMBL" id="CP012023">
    <property type="protein sequence ID" value="ALI53964.1"/>
    <property type="molecule type" value="Genomic_DNA"/>
</dbReference>
<dbReference type="CDD" id="cd03349">
    <property type="entry name" value="LbH_XAT"/>
    <property type="match status" value="1"/>
</dbReference>
<dbReference type="GO" id="GO:0008811">
    <property type="term" value="F:chloramphenicol O-acetyltransferase activity"/>
    <property type="evidence" value="ECO:0007669"/>
    <property type="project" value="UniProtKB-EC"/>
</dbReference>
<evidence type="ECO:0000313" key="5">
    <source>
        <dbReference type="Proteomes" id="UP000064920"/>
    </source>
</evidence>
<accession>A0A0N9ZL53</accession>
<proteinExistence type="predicted"/>
<dbReference type="PROSITE" id="PS00101">
    <property type="entry name" value="HEXAPEP_TRANSFERASES"/>
    <property type="match status" value="1"/>
</dbReference>
<organism evidence="4 5">
    <name type="scientific">Celeribacter marinus</name>
    <dbReference type="NCBI Taxonomy" id="1397108"/>
    <lineage>
        <taxon>Bacteria</taxon>
        <taxon>Pseudomonadati</taxon>
        <taxon>Pseudomonadota</taxon>
        <taxon>Alphaproteobacteria</taxon>
        <taxon>Rhodobacterales</taxon>
        <taxon>Roseobacteraceae</taxon>
        <taxon>Celeribacter</taxon>
    </lineage>
</organism>
<dbReference type="InterPro" id="IPR018357">
    <property type="entry name" value="Hexapep_transf_CS"/>
</dbReference>
<dbReference type="PATRIC" id="fig|1397108.4.peg.14"/>
<dbReference type="AlphaFoldDB" id="A0A0N9ZL53"/>
<evidence type="ECO:0000256" key="2">
    <source>
        <dbReference type="ARBA" id="ARBA00022737"/>
    </source>
</evidence>
<sequence>MGNYVMIGPELLITGADHRFDEPGVAVIFSGRPEPENCVIENDVWIGARVTVLKGVRIGRGAVIAAGAVVTRDVPPYTIMGGVPARMIRERFDEAARKQHDAYLALPPHEGHYCEQV</sequence>
<dbReference type="Pfam" id="PF00132">
    <property type="entry name" value="Hexapep"/>
    <property type="match status" value="1"/>
</dbReference>
<protein>
    <submittedName>
        <fullName evidence="4">Chloramphenicol acetyltransferase</fullName>
        <ecNumber evidence="4">2.3.1.28</ecNumber>
    </submittedName>
</protein>
<keyword evidence="2" id="KW-0677">Repeat</keyword>
<dbReference type="KEGG" id="cmar:IMCC12053_14"/>
<dbReference type="Gene3D" id="2.160.10.10">
    <property type="entry name" value="Hexapeptide repeat proteins"/>
    <property type="match status" value="1"/>
</dbReference>
<dbReference type="InterPro" id="IPR011004">
    <property type="entry name" value="Trimer_LpxA-like_sf"/>
</dbReference>
<dbReference type="InterPro" id="IPR051159">
    <property type="entry name" value="Hexapeptide_acetyltransf"/>
</dbReference>
<dbReference type="STRING" id="1397108.IMCC12053_14"/>
<evidence type="ECO:0000256" key="1">
    <source>
        <dbReference type="ARBA" id="ARBA00022679"/>
    </source>
</evidence>
<keyword evidence="1 4" id="KW-0808">Transferase</keyword>